<name>A0A847J3C6_9LACT</name>
<sequence length="198" mass="22882">MTAKQADLNAYDVIFSTVALESKNIDTVIVRISHLFDEERLTKVWLEFQYGNRILLEEETVYQNELDVMISYQENINQILDILLSDQLIDTNFISHVQKSYFIENGISFPHAINDKITDPVLYVATSKEGIVFDDNKIFVILLLAVPSSMTPRTEKMTLDIYDIVFDLMRDTDLRNNLLKLESLIEILDFLNKGGIIR</sequence>
<evidence type="ECO:0000256" key="1">
    <source>
        <dbReference type="ARBA" id="ARBA00023015"/>
    </source>
</evidence>
<evidence type="ECO:0000259" key="3">
    <source>
        <dbReference type="PROSITE" id="PS51094"/>
    </source>
</evidence>
<dbReference type="Pfam" id="PF00359">
    <property type="entry name" value="PTS_EIIA_2"/>
    <property type="match status" value="1"/>
</dbReference>
<comment type="caution">
    <text evidence="4">The sequence shown here is derived from an EMBL/GenBank/DDBJ whole genome shotgun (WGS) entry which is preliminary data.</text>
</comment>
<dbReference type="Gene3D" id="3.40.930.10">
    <property type="entry name" value="Mannitol-specific EII, Chain A"/>
    <property type="match status" value="1"/>
</dbReference>
<keyword evidence="1" id="KW-0805">Transcription regulation</keyword>
<organism evidence="4 5">
    <name type="scientific">Pseudolactococcus chungangensis</name>
    <dbReference type="NCBI Taxonomy" id="451457"/>
    <lineage>
        <taxon>Bacteria</taxon>
        <taxon>Bacillati</taxon>
        <taxon>Bacillota</taxon>
        <taxon>Bacilli</taxon>
        <taxon>Lactobacillales</taxon>
        <taxon>Streptococcaceae</taxon>
        <taxon>Pseudolactococcus</taxon>
    </lineage>
</organism>
<dbReference type="InterPro" id="IPR002178">
    <property type="entry name" value="PTS_EIIA_type-2_dom"/>
</dbReference>
<dbReference type="InterPro" id="IPR016152">
    <property type="entry name" value="PTrfase/Anion_transptr"/>
</dbReference>
<keyword evidence="2" id="KW-0804">Transcription</keyword>
<proteinExistence type="predicted"/>
<dbReference type="AlphaFoldDB" id="A0A847J3C6"/>
<protein>
    <submittedName>
        <fullName evidence="4">PTS transporter subunit EIIA</fullName>
    </submittedName>
</protein>
<dbReference type="SUPFAM" id="SSF55804">
    <property type="entry name" value="Phoshotransferase/anion transport protein"/>
    <property type="match status" value="1"/>
</dbReference>
<reference evidence="4 5" key="1">
    <citation type="journal article" date="2020" name="Biotechnol. Biofuels">
        <title>New insights from the biogas microbiome by comprehensive genome-resolved metagenomics of nearly 1600 species originating from multiple anaerobic digesters.</title>
        <authorList>
            <person name="Campanaro S."/>
            <person name="Treu L."/>
            <person name="Rodriguez-R L.M."/>
            <person name="Kovalovszki A."/>
            <person name="Ziels R.M."/>
            <person name="Maus I."/>
            <person name="Zhu X."/>
            <person name="Kougias P.G."/>
            <person name="Basile A."/>
            <person name="Luo G."/>
            <person name="Schluter A."/>
            <person name="Konstantinidis K.T."/>
            <person name="Angelidaki I."/>
        </authorList>
    </citation>
    <scope>NUCLEOTIDE SEQUENCE [LARGE SCALE GENOMIC DNA]</scope>
    <source>
        <strain evidence="4">AS27yjCOA_61</strain>
    </source>
</reference>
<evidence type="ECO:0000313" key="4">
    <source>
        <dbReference type="EMBL" id="NLH35080.1"/>
    </source>
</evidence>
<dbReference type="EMBL" id="JAAYVO010000046">
    <property type="protein sequence ID" value="NLH35080.1"/>
    <property type="molecule type" value="Genomic_DNA"/>
</dbReference>
<evidence type="ECO:0000313" key="5">
    <source>
        <dbReference type="Proteomes" id="UP000559962"/>
    </source>
</evidence>
<accession>A0A847J3C6</accession>
<feature type="domain" description="PTS EIIA type-2" evidence="3">
    <location>
        <begin position="47"/>
        <end position="194"/>
    </location>
</feature>
<dbReference type="PROSITE" id="PS51094">
    <property type="entry name" value="PTS_EIIA_TYPE_2"/>
    <property type="match status" value="1"/>
</dbReference>
<dbReference type="Proteomes" id="UP000559962">
    <property type="component" value="Unassembled WGS sequence"/>
</dbReference>
<dbReference type="InterPro" id="IPR050661">
    <property type="entry name" value="BglG_antiterminators"/>
</dbReference>
<dbReference type="PANTHER" id="PTHR30185:SF18">
    <property type="entry name" value="TRANSCRIPTIONAL REGULATOR MTLR"/>
    <property type="match status" value="1"/>
</dbReference>
<gene>
    <name evidence="4" type="ORF">GX453_03475</name>
</gene>
<dbReference type="PANTHER" id="PTHR30185">
    <property type="entry name" value="CRYPTIC BETA-GLUCOSIDE BGL OPERON ANTITERMINATOR"/>
    <property type="match status" value="1"/>
</dbReference>
<evidence type="ECO:0000256" key="2">
    <source>
        <dbReference type="ARBA" id="ARBA00023163"/>
    </source>
</evidence>